<proteinExistence type="predicted"/>
<accession>A0AAE0NFK9</accession>
<dbReference type="Proteomes" id="UP001287356">
    <property type="component" value="Unassembled WGS sequence"/>
</dbReference>
<evidence type="ECO:0000313" key="3">
    <source>
        <dbReference type="Proteomes" id="UP001287356"/>
    </source>
</evidence>
<feature type="region of interest" description="Disordered" evidence="1">
    <location>
        <begin position="350"/>
        <end position="372"/>
    </location>
</feature>
<gene>
    <name evidence="2" type="ORF">B0T24DRAFT_676213</name>
</gene>
<keyword evidence="3" id="KW-1185">Reference proteome</keyword>
<comment type="caution">
    <text evidence="2">The sequence shown here is derived from an EMBL/GenBank/DDBJ whole genome shotgun (WGS) entry which is preliminary data.</text>
</comment>
<evidence type="ECO:0008006" key="4">
    <source>
        <dbReference type="Google" id="ProtNLM"/>
    </source>
</evidence>
<evidence type="ECO:0000256" key="1">
    <source>
        <dbReference type="SAM" id="MobiDB-lite"/>
    </source>
</evidence>
<dbReference type="EMBL" id="JAULSN010000002">
    <property type="protein sequence ID" value="KAK3380531.1"/>
    <property type="molecule type" value="Genomic_DNA"/>
</dbReference>
<name>A0AAE0NFK9_9PEZI</name>
<sequence>MAKEPSSTPALPLEIWIQCIESVPLADFHSLAHIWLACRLVSHQLKAATETVFRQRRYLDHMKLTWNVPFSTDDIVLTPSLDETLECTAAFDRLSENDRSRAVFKVSFSAEPNPLLEDYDADSIRRVWRARNTLYLRGDGRNIGPGRFDHPPHAVIFGDHIDDTPLVGMEVDCEANEVSFLWMSTLTTFFAQQLYIGILERRVIRVGWPMPLSPFGVCRDKTAILNRVRHQRALRSYEKRGMPQSPGTLLGMAWVHQCEFEDKGAWMTKVCMGFPTRGPDEYTAPHVPKYKSEHLNEAWVGTSLIGSLPTLQYWYGVRIYDYYYGPRLPDRDADMVDPIDLGGIFSNCDSKNSGDGESDDDDWCNYEYNESN</sequence>
<organism evidence="2 3">
    <name type="scientific">Lasiosphaeria ovina</name>
    <dbReference type="NCBI Taxonomy" id="92902"/>
    <lineage>
        <taxon>Eukaryota</taxon>
        <taxon>Fungi</taxon>
        <taxon>Dikarya</taxon>
        <taxon>Ascomycota</taxon>
        <taxon>Pezizomycotina</taxon>
        <taxon>Sordariomycetes</taxon>
        <taxon>Sordariomycetidae</taxon>
        <taxon>Sordariales</taxon>
        <taxon>Lasiosphaeriaceae</taxon>
        <taxon>Lasiosphaeria</taxon>
    </lineage>
</organism>
<reference evidence="2" key="2">
    <citation type="submission" date="2023-06" db="EMBL/GenBank/DDBJ databases">
        <authorList>
            <consortium name="Lawrence Berkeley National Laboratory"/>
            <person name="Haridas S."/>
            <person name="Hensen N."/>
            <person name="Bonometti L."/>
            <person name="Westerberg I."/>
            <person name="Brannstrom I.O."/>
            <person name="Guillou S."/>
            <person name="Cros-Aarteil S."/>
            <person name="Calhoun S."/>
            <person name="Kuo A."/>
            <person name="Mondo S."/>
            <person name="Pangilinan J."/>
            <person name="Riley R."/>
            <person name="Labutti K."/>
            <person name="Andreopoulos B."/>
            <person name="Lipzen A."/>
            <person name="Chen C."/>
            <person name="Yanf M."/>
            <person name="Daum C."/>
            <person name="Ng V."/>
            <person name="Clum A."/>
            <person name="Steindorff A."/>
            <person name="Ohm R."/>
            <person name="Martin F."/>
            <person name="Silar P."/>
            <person name="Natvig D."/>
            <person name="Lalanne C."/>
            <person name="Gautier V."/>
            <person name="Ament-Velasquez S.L."/>
            <person name="Kruys A."/>
            <person name="Hutchinson M.I."/>
            <person name="Powell A.J."/>
            <person name="Barry K."/>
            <person name="Miller A.N."/>
            <person name="Grigoriev I.V."/>
            <person name="Debuchy R."/>
            <person name="Gladieux P."/>
            <person name="Thoren M.H."/>
            <person name="Johannesson H."/>
        </authorList>
    </citation>
    <scope>NUCLEOTIDE SEQUENCE</scope>
    <source>
        <strain evidence="2">CBS 958.72</strain>
    </source>
</reference>
<dbReference type="AlphaFoldDB" id="A0AAE0NFK9"/>
<protein>
    <recommendedName>
        <fullName evidence="4">F-box domain-containing protein</fullName>
    </recommendedName>
</protein>
<evidence type="ECO:0000313" key="2">
    <source>
        <dbReference type="EMBL" id="KAK3380531.1"/>
    </source>
</evidence>
<reference evidence="2" key="1">
    <citation type="journal article" date="2023" name="Mol. Phylogenet. Evol.">
        <title>Genome-scale phylogeny and comparative genomics of the fungal order Sordariales.</title>
        <authorList>
            <person name="Hensen N."/>
            <person name="Bonometti L."/>
            <person name="Westerberg I."/>
            <person name="Brannstrom I.O."/>
            <person name="Guillou S."/>
            <person name="Cros-Aarteil S."/>
            <person name="Calhoun S."/>
            <person name="Haridas S."/>
            <person name="Kuo A."/>
            <person name="Mondo S."/>
            <person name="Pangilinan J."/>
            <person name="Riley R."/>
            <person name="LaButti K."/>
            <person name="Andreopoulos B."/>
            <person name="Lipzen A."/>
            <person name="Chen C."/>
            <person name="Yan M."/>
            <person name="Daum C."/>
            <person name="Ng V."/>
            <person name="Clum A."/>
            <person name="Steindorff A."/>
            <person name="Ohm R.A."/>
            <person name="Martin F."/>
            <person name="Silar P."/>
            <person name="Natvig D.O."/>
            <person name="Lalanne C."/>
            <person name="Gautier V."/>
            <person name="Ament-Velasquez S.L."/>
            <person name="Kruys A."/>
            <person name="Hutchinson M.I."/>
            <person name="Powell A.J."/>
            <person name="Barry K."/>
            <person name="Miller A.N."/>
            <person name="Grigoriev I.V."/>
            <person name="Debuchy R."/>
            <person name="Gladieux P."/>
            <person name="Hiltunen Thoren M."/>
            <person name="Johannesson H."/>
        </authorList>
    </citation>
    <scope>NUCLEOTIDE SEQUENCE</scope>
    <source>
        <strain evidence="2">CBS 958.72</strain>
    </source>
</reference>